<dbReference type="GO" id="GO:0016787">
    <property type="term" value="F:hydrolase activity"/>
    <property type="evidence" value="ECO:0007669"/>
    <property type="project" value="UniProtKB-KW"/>
</dbReference>
<dbReference type="RefSeq" id="XP_005111078.1">
    <property type="nucleotide sequence ID" value="XM_005111021.2"/>
</dbReference>
<dbReference type="InterPro" id="IPR010662">
    <property type="entry name" value="RBBP9/YdeN"/>
</dbReference>
<dbReference type="Pfam" id="PF06821">
    <property type="entry name" value="Ser_hydrolase"/>
    <property type="match status" value="1"/>
</dbReference>
<reference evidence="2" key="1">
    <citation type="submission" date="2025-08" db="UniProtKB">
        <authorList>
            <consortium name="RefSeq"/>
        </authorList>
    </citation>
    <scope>IDENTIFICATION</scope>
</reference>
<evidence type="ECO:0000313" key="2">
    <source>
        <dbReference type="RefSeq" id="XP_005111078.1"/>
    </source>
</evidence>
<dbReference type="PANTHER" id="PTHR15394">
    <property type="entry name" value="SERINE HYDROLASE RBBP9"/>
    <property type="match status" value="1"/>
</dbReference>
<dbReference type="InterPro" id="IPR029058">
    <property type="entry name" value="AB_hydrolase_fold"/>
</dbReference>
<proteinExistence type="predicted"/>
<dbReference type="PANTHER" id="PTHR15394:SF3">
    <property type="entry name" value="SERINE HYDROLASE RBBP9"/>
    <property type="match status" value="1"/>
</dbReference>
<organism evidence="1 2">
    <name type="scientific">Aplysia californica</name>
    <name type="common">California sea hare</name>
    <dbReference type="NCBI Taxonomy" id="6500"/>
    <lineage>
        <taxon>Eukaryota</taxon>
        <taxon>Metazoa</taxon>
        <taxon>Spiralia</taxon>
        <taxon>Lophotrochozoa</taxon>
        <taxon>Mollusca</taxon>
        <taxon>Gastropoda</taxon>
        <taxon>Heterobranchia</taxon>
        <taxon>Euthyneura</taxon>
        <taxon>Tectipleura</taxon>
        <taxon>Aplysiida</taxon>
        <taxon>Aplysioidea</taxon>
        <taxon>Aplysiidae</taxon>
        <taxon>Aplysia</taxon>
    </lineage>
</organism>
<dbReference type="GeneID" id="101854835"/>
<dbReference type="Gene3D" id="3.40.50.1820">
    <property type="entry name" value="alpha/beta hydrolase"/>
    <property type="match status" value="1"/>
</dbReference>
<name>A0ABM0K860_APLCA</name>
<sequence length="231" mass="25787">MAASPTHQDYPTMQRGRSARALALLSARRPRLAANTITRVVPMASCNKVRFVIVPGNGAGDVHRANWYGWLFRKLCDAGMECCLENMPDPITARESVWLPFMEKELRCDENTVIVGHSSGAEAAMRYAESHKVYSIVLVSACVTDLGDPNEAASGYYNRPWDWESIKGNVKVIAQFGSTDDSFIPWSEQQQVVEGLSSKLFEFSDKGHFMNSQFPQLLKYLLSLAEKKSDS</sequence>
<gene>
    <name evidence="2" type="primary">LOC101854835</name>
</gene>
<accession>A0ABM0K860</accession>
<keyword evidence="1" id="KW-1185">Reference proteome</keyword>
<evidence type="ECO:0000313" key="1">
    <source>
        <dbReference type="Proteomes" id="UP000694888"/>
    </source>
</evidence>
<keyword evidence="2" id="KW-0378">Hydrolase</keyword>
<dbReference type="Proteomes" id="UP000694888">
    <property type="component" value="Unplaced"/>
</dbReference>
<dbReference type="SUPFAM" id="SSF53474">
    <property type="entry name" value="alpha/beta-Hydrolases"/>
    <property type="match status" value="1"/>
</dbReference>
<protein>
    <submittedName>
        <fullName evidence="2">Hydrolase RBBP9 isoform X1</fullName>
    </submittedName>
</protein>